<comment type="similarity">
    <text evidence="3">Belongs to the CFAP36 family.</text>
</comment>
<sequence length="339" mass="38966">MNLFYFQNIIYCFRILHINFLTVNLVISHISFRMSNEQIIFKVCTFFASEKWWKPIINFVYTKNGPFIGENCTHEEYEKFLEFSAMVVDLIDTKLCSFIGIPPKVLENVLISTFEDGNIQSRVILDTLQKTMNFSDFKEEMTQSNIRTEQIINELLLQFAEEASRNESLKNSNEKIDSNILAAKVAEETQKRLDQEMNELIEKGCRQMRALLSLDILESHRSPTKRPYPKPNSSSATNSPVKTPLKLPQHANLQSNSSSSSDVSPVASSSASPSFAKNKSDLDPAEVERRRNFYIKQRDILAQKENRTPPLKKAHIIETKAPSSSTNVRNRKHYHKIPE</sequence>
<dbReference type="Pfam" id="PF11527">
    <property type="entry name" value="ARL2_Bind_BART"/>
    <property type="match status" value="1"/>
</dbReference>
<dbReference type="GO" id="GO:0097546">
    <property type="term" value="C:ciliary base"/>
    <property type="evidence" value="ECO:0007669"/>
    <property type="project" value="TreeGrafter"/>
</dbReference>
<dbReference type="EMBL" id="MLAK01001437">
    <property type="protein sequence ID" value="OHS93056.1"/>
    <property type="molecule type" value="Genomic_DNA"/>
</dbReference>
<dbReference type="OrthoDB" id="10620211at2759"/>
<evidence type="ECO:0000256" key="4">
    <source>
        <dbReference type="ARBA" id="ARBA00021815"/>
    </source>
</evidence>
<organism evidence="12 13">
    <name type="scientific">Tritrichomonas foetus</name>
    <dbReference type="NCBI Taxonomy" id="1144522"/>
    <lineage>
        <taxon>Eukaryota</taxon>
        <taxon>Metamonada</taxon>
        <taxon>Parabasalia</taxon>
        <taxon>Tritrichomonadida</taxon>
        <taxon>Tritrichomonadidae</taxon>
        <taxon>Tritrichomonas</taxon>
    </lineage>
</organism>
<dbReference type="VEuPathDB" id="TrichDB:TRFO_12067"/>
<dbReference type="PANTHER" id="PTHR21532:SF0">
    <property type="entry name" value="CILIA- AND FLAGELLA-ASSOCIATED PROTEIN 36"/>
    <property type="match status" value="1"/>
</dbReference>
<protein>
    <recommendedName>
        <fullName evidence="4">Cilia- and flagella-associated protein 36</fullName>
    </recommendedName>
    <alternativeName>
        <fullName evidence="9">Coiled-coil domain-containing protein 104</fullName>
    </alternativeName>
</protein>
<evidence type="ECO:0000256" key="6">
    <source>
        <dbReference type="ARBA" id="ARBA00023054"/>
    </source>
</evidence>
<dbReference type="InterPro" id="IPR023379">
    <property type="entry name" value="BART_dom"/>
</dbReference>
<accession>A0A1J4J0E4</accession>
<feature type="region of interest" description="Disordered" evidence="10">
    <location>
        <begin position="220"/>
        <end position="339"/>
    </location>
</feature>
<evidence type="ECO:0000256" key="5">
    <source>
        <dbReference type="ARBA" id="ARBA00022490"/>
    </source>
</evidence>
<evidence type="ECO:0000256" key="1">
    <source>
        <dbReference type="ARBA" id="ARBA00004138"/>
    </source>
</evidence>
<gene>
    <name evidence="12" type="ORF">TRFO_12067</name>
</gene>
<evidence type="ECO:0000256" key="7">
    <source>
        <dbReference type="ARBA" id="ARBA00023069"/>
    </source>
</evidence>
<keyword evidence="7" id="KW-0969">Cilium</keyword>
<keyword evidence="5" id="KW-0963">Cytoplasm</keyword>
<dbReference type="InterPro" id="IPR042541">
    <property type="entry name" value="BART_sf"/>
</dbReference>
<keyword evidence="6" id="KW-0175">Coiled coil</keyword>
<feature type="compositionally biased region" description="Basic residues" evidence="10">
    <location>
        <begin position="329"/>
        <end position="339"/>
    </location>
</feature>
<evidence type="ECO:0000313" key="12">
    <source>
        <dbReference type="EMBL" id="OHS93056.1"/>
    </source>
</evidence>
<dbReference type="Gene3D" id="1.20.1520.10">
    <property type="entry name" value="ADP-ribosylation factor-like 2-binding protein, domain"/>
    <property type="match status" value="1"/>
</dbReference>
<comment type="subcellular location">
    <subcellularLocation>
        <location evidence="1">Cell projection</location>
        <location evidence="1">Cilium</location>
    </subcellularLocation>
    <subcellularLocation>
        <location evidence="2">Cytoplasm</location>
    </subcellularLocation>
</comment>
<evidence type="ECO:0000259" key="11">
    <source>
        <dbReference type="Pfam" id="PF11527"/>
    </source>
</evidence>
<feature type="compositionally biased region" description="Polar residues" evidence="10">
    <location>
        <begin position="231"/>
        <end position="241"/>
    </location>
</feature>
<evidence type="ECO:0000256" key="8">
    <source>
        <dbReference type="ARBA" id="ARBA00023273"/>
    </source>
</evidence>
<feature type="compositionally biased region" description="Low complexity" evidence="10">
    <location>
        <begin position="255"/>
        <end position="277"/>
    </location>
</feature>
<evidence type="ECO:0000313" key="13">
    <source>
        <dbReference type="Proteomes" id="UP000179807"/>
    </source>
</evidence>
<dbReference type="GO" id="GO:0005930">
    <property type="term" value="C:axoneme"/>
    <property type="evidence" value="ECO:0007669"/>
    <property type="project" value="TreeGrafter"/>
</dbReference>
<proteinExistence type="inferred from homology"/>
<comment type="caution">
    <text evidence="12">The sequence shown here is derived from an EMBL/GenBank/DDBJ whole genome shotgun (WGS) entry which is preliminary data.</text>
</comment>
<dbReference type="InterPro" id="IPR038888">
    <property type="entry name" value="CFAP36"/>
</dbReference>
<name>A0A1J4J0E4_9EUKA</name>
<keyword evidence="13" id="KW-1185">Reference proteome</keyword>
<feature type="domain" description="BART" evidence="11">
    <location>
        <begin position="36"/>
        <end position="149"/>
    </location>
</feature>
<dbReference type="AlphaFoldDB" id="A0A1J4J0E4"/>
<evidence type="ECO:0000256" key="3">
    <source>
        <dbReference type="ARBA" id="ARBA00007460"/>
    </source>
</evidence>
<keyword evidence="8" id="KW-0966">Cell projection</keyword>
<feature type="compositionally biased region" description="Basic and acidic residues" evidence="10">
    <location>
        <begin position="278"/>
        <end position="307"/>
    </location>
</feature>
<dbReference type="RefSeq" id="XP_068346193.1">
    <property type="nucleotide sequence ID" value="XM_068496405.1"/>
</dbReference>
<dbReference type="GeneID" id="94831109"/>
<reference evidence="12" key="1">
    <citation type="submission" date="2016-10" db="EMBL/GenBank/DDBJ databases">
        <authorList>
            <person name="Benchimol M."/>
            <person name="Almeida L.G."/>
            <person name="Vasconcelos A.T."/>
            <person name="Perreira-Neves A."/>
            <person name="Rosa I.A."/>
            <person name="Tasca T."/>
            <person name="Bogo M.R."/>
            <person name="de Souza W."/>
        </authorList>
    </citation>
    <scope>NUCLEOTIDE SEQUENCE [LARGE SCALE GENOMIC DNA]</scope>
    <source>
        <strain evidence="12">K</strain>
    </source>
</reference>
<dbReference type="Proteomes" id="UP000179807">
    <property type="component" value="Unassembled WGS sequence"/>
</dbReference>
<evidence type="ECO:0000256" key="9">
    <source>
        <dbReference type="ARBA" id="ARBA00031593"/>
    </source>
</evidence>
<evidence type="ECO:0000256" key="2">
    <source>
        <dbReference type="ARBA" id="ARBA00004496"/>
    </source>
</evidence>
<evidence type="ECO:0000256" key="10">
    <source>
        <dbReference type="SAM" id="MobiDB-lite"/>
    </source>
</evidence>
<dbReference type="PANTHER" id="PTHR21532">
    <property type="entry name" value="PHOSPHODIESTERASE HL"/>
    <property type="match status" value="1"/>
</dbReference>